<evidence type="ECO:0000313" key="2">
    <source>
        <dbReference type="Proteomes" id="UP001449225"/>
    </source>
</evidence>
<gene>
    <name evidence="1" type="ORF">WNY58_04005</name>
</gene>
<name>A0ABU9TPA2_9GAMM</name>
<dbReference type="PANTHER" id="PTHR35748:SF1">
    <property type="entry name" value="OS05G0358400 PROTEIN"/>
    <property type="match status" value="1"/>
</dbReference>
<dbReference type="PANTHER" id="PTHR35748">
    <property type="entry name" value="OS05G0358400 PROTEIN"/>
    <property type="match status" value="1"/>
</dbReference>
<dbReference type="Proteomes" id="UP001449225">
    <property type="component" value="Unassembled WGS sequence"/>
</dbReference>
<accession>A0ABU9TPA2</accession>
<reference evidence="1 2" key="1">
    <citation type="submission" date="2024-03" db="EMBL/GenBank/DDBJ databases">
        <title>Community enrichment and isolation of bacterial strains for fucoidan degradation.</title>
        <authorList>
            <person name="Sichert A."/>
        </authorList>
    </citation>
    <scope>NUCLEOTIDE SEQUENCE [LARGE SCALE GENOMIC DNA]</scope>
    <source>
        <strain evidence="1 2">AS76</strain>
    </source>
</reference>
<comment type="caution">
    <text evidence="1">The sequence shown here is derived from an EMBL/GenBank/DDBJ whole genome shotgun (WGS) entry which is preliminary data.</text>
</comment>
<protein>
    <submittedName>
        <fullName evidence="1">Gamma-glutamylcyclotransferase</fullName>
    </submittedName>
</protein>
<evidence type="ECO:0000313" key="1">
    <source>
        <dbReference type="EMBL" id="MEM5535551.1"/>
    </source>
</evidence>
<sequence length="211" mass="24503">MKSVVGYGSLLCERSARETVPGLTHFRIVEVPGYIRIFNKVGVVFFSRHKADPSTRQIASCSTRKAEHATIICSQFECSDEEYLALYEREHRFNWVEVETRHSIEGGARGLMCTTSTDLEYRQHKCQSEQDYHTRVGQYYDGLLWRDDIYPFPRYLAFCLQAAEGLGPDVLNNFLDTSFLADGACSIRRYLDRTPELKEWRTMDTGYHYPR</sequence>
<dbReference type="RefSeq" id="WP_342853800.1">
    <property type="nucleotide sequence ID" value="NZ_JBBMRA010000002.1"/>
</dbReference>
<organism evidence="1 2">
    <name type="scientific">Neptuniibacter pectenicola</name>
    <dbReference type="NCBI Taxonomy" id="1806669"/>
    <lineage>
        <taxon>Bacteria</taxon>
        <taxon>Pseudomonadati</taxon>
        <taxon>Pseudomonadota</taxon>
        <taxon>Gammaproteobacteria</taxon>
        <taxon>Oceanospirillales</taxon>
        <taxon>Oceanospirillaceae</taxon>
        <taxon>Neptuniibacter</taxon>
    </lineage>
</organism>
<dbReference type="EMBL" id="JBBMRA010000002">
    <property type="protein sequence ID" value="MEM5535551.1"/>
    <property type="molecule type" value="Genomic_DNA"/>
</dbReference>
<proteinExistence type="predicted"/>
<keyword evidence="2" id="KW-1185">Reference proteome</keyword>
<dbReference type="Gene3D" id="3.10.490.10">
    <property type="entry name" value="Gamma-glutamyl cyclotransferase-like"/>
    <property type="match status" value="1"/>
</dbReference>